<dbReference type="EMBL" id="BOMN01000116">
    <property type="protein sequence ID" value="GIE25157.1"/>
    <property type="molecule type" value="Genomic_DNA"/>
</dbReference>
<gene>
    <name evidence="1" type="ORF">Ahu01nite_082590</name>
</gene>
<keyword evidence="2" id="KW-1185">Reference proteome</keyword>
<evidence type="ECO:0000313" key="2">
    <source>
        <dbReference type="Proteomes" id="UP000603200"/>
    </source>
</evidence>
<dbReference type="Proteomes" id="UP000603200">
    <property type="component" value="Unassembled WGS sequence"/>
</dbReference>
<name>A0ABQ4A2T6_9ACTN</name>
<protein>
    <submittedName>
        <fullName evidence="1">Uncharacterized protein</fullName>
    </submittedName>
</protein>
<organism evidence="1 2">
    <name type="scientific">Winogradskya humida</name>
    <dbReference type="NCBI Taxonomy" id="113566"/>
    <lineage>
        <taxon>Bacteria</taxon>
        <taxon>Bacillati</taxon>
        <taxon>Actinomycetota</taxon>
        <taxon>Actinomycetes</taxon>
        <taxon>Micromonosporales</taxon>
        <taxon>Micromonosporaceae</taxon>
        <taxon>Winogradskya</taxon>
    </lineage>
</organism>
<accession>A0ABQ4A2T6</accession>
<sequence length="76" mass="8214">MSVEFRCARNASPAAPCQTPELSFRKLFIRSFACSIEDEAREIFCCITETLAVEPGAGSNPRFGYAVVAPNVVSSP</sequence>
<reference evidence="1 2" key="1">
    <citation type="submission" date="2021-01" db="EMBL/GenBank/DDBJ databases">
        <title>Whole genome shotgun sequence of Actinoplanes humidus NBRC 14915.</title>
        <authorList>
            <person name="Komaki H."/>
            <person name="Tamura T."/>
        </authorList>
    </citation>
    <scope>NUCLEOTIDE SEQUENCE [LARGE SCALE GENOMIC DNA]</scope>
    <source>
        <strain evidence="1 2">NBRC 14915</strain>
    </source>
</reference>
<proteinExistence type="predicted"/>
<comment type="caution">
    <text evidence="1">The sequence shown here is derived from an EMBL/GenBank/DDBJ whole genome shotgun (WGS) entry which is preliminary data.</text>
</comment>
<evidence type="ECO:0000313" key="1">
    <source>
        <dbReference type="EMBL" id="GIE25157.1"/>
    </source>
</evidence>